<dbReference type="PROSITE" id="PS00061">
    <property type="entry name" value="ADH_SHORT"/>
    <property type="match status" value="1"/>
</dbReference>
<dbReference type="InterPro" id="IPR036291">
    <property type="entry name" value="NAD(P)-bd_dom_sf"/>
</dbReference>
<evidence type="ECO:0000256" key="1">
    <source>
        <dbReference type="ARBA" id="ARBA00006484"/>
    </source>
</evidence>
<evidence type="ECO:0000256" key="2">
    <source>
        <dbReference type="ARBA" id="ARBA00023002"/>
    </source>
</evidence>
<dbReference type="GO" id="GO:0016491">
    <property type="term" value="F:oxidoreductase activity"/>
    <property type="evidence" value="ECO:0007669"/>
    <property type="project" value="UniProtKB-KW"/>
</dbReference>
<organism evidence="6 7">
    <name type="scientific">Trinickia symbiotica</name>
    <dbReference type="NCBI Taxonomy" id="863227"/>
    <lineage>
        <taxon>Bacteria</taxon>
        <taxon>Pseudomonadati</taxon>
        <taxon>Pseudomonadota</taxon>
        <taxon>Betaproteobacteria</taxon>
        <taxon>Burkholderiales</taxon>
        <taxon>Burkholderiaceae</taxon>
        <taxon>Trinickia</taxon>
    </lineage>
</organism>
<gene>
    <name evidence="6" type="ORF">C9I57_03845</name>
</gene>
<protein>
    <submittedName>
        <fullName evidence="6">Short-chain dehydrogenase</fullName>
    </submittedName>
</protein>
<dbReference type="PANTHER" id="PTHR43180">
    <property type="entry name" value="3-OXOACYL-(ACYL-CARRIER-PROTEIN) REDUCTASE (AFU_ORTHOLOGUE AFUA_6G11210)"/>
    <property type="match status" value="1"/>
</dbReference>
<dbReference type="InterPro" id="IPR020904">
    <property type="entry name" value="Sc_DH/Rdtase_CS"/>
</dbReference>
<proteinExistence type="inferred from homology"/>
<dbReference type="FunFam" id="3.40.50.720:FF:000084">
    <property type="entry name" value="Short-chain dehydrogenase reductase"/>
    <property type="match status" value="1"/>
</dbReference>
<dbReference type="EMBL" id="PYUC01000002">
    <property type="protein sequence ID" value="PTB21788.1"/>
    <property type="molecule type" value="Genomic_DNA"/>
</dbReference>
<dbReference type="SUPFAM" id="SSF51735">
    <property type="entry name" value="NAD(P)-binding Rossmann-fold domains"/>
    <property type="match status" value="1"/>
</dbReference>
<keyword evidence="3" id="KW-0520">NAD</keyword>
<dbReference type="PRINTS" id="PR00081">
    <property type="entry name" value="GDHRDH"/>
</dbReference>
<comment type="similarity">
    <text evidence="1">Belongs to the short-chain dehydrogenases/reductases (SDR) family.</text>
</comment>
<dbReference type="Pfam" id="PF13561">
    <property type="entry name" value="adh_short_C2"/>
    <property type="match status" value="1"/>
</dbReference>
<dbReference type="Proteomes" id="UP000240638">
    <property type="component" value="Unassembled WGS sequence"/>
</dbReference>
<evidence type="ECO:0000313" key="6">
    <source>
        <dbReference type="EMBL" id="PTB21788.1"/>
    </source>
</evidence>
<evidence type="ECO:0000256" key="5">
    <source>
        <dbReference type="ARBA" id="ARBA00023221"/>
    </source>
</evidence>
<comment type="caution">
    <text evidence="6">The sequence shown here is derived from an EMBL/GenBank/DDBJ whole genome shotgun (WGS) entry which is preliminary data.</text>
</comment>
<dbReference type="AlphaFoldDB" id="A0A2T3XZ77"/>
<evidence type="ECO:0000313" key="7">
    <source>
        <dbReference type="Proteomes" id="UP000240638"/>
    </source>
</evidence>
<evidence type="ECO:0000256" key="3">
    <source>
        <dbReference type="ARBA" id="ARBA00023027"/>
    </source>
</evidence>
<dbReference type="PANTHER" id="PTHR43180:SF28">
    <property type="entry name" value="NAD(P)-BINDING ROSSMANN-FOLD SUPERFAMILY PROTEIN"/>
    <property type="match status" value="1"/>
</dbReference>
<dbReference type="RefSeq" id="WP_107149347.1">
    <property type="nucleotide sequence ID" value="NZ_PYUC01000002.1"/>
</dbReference>
<sequence length="264" mass="27619">MSMGRLAGKVAIVTGGASGMGAATVRRFRAEGAEVFVADIQEDLGGEVAKETGATFARLDVASNEDWVSLAAQVEKRFGRLDVLFNNAGVVGGENTVDRIDLAVWNRLISINQTGVLLGCHHAVKLMRRNPGGSCGSIINTASTVSYVALSHDIAYSATKAAVRNLTKSVAVWCAQAKTNIRCNSIHPGPIDTAIFSHAVPAGTDMAPIMKALNAMAPVGRMGRPEEVAAAAVFFASDEAPFVTGAELVVDGGMMSVHPDLPRE</sequence>
<keyword evidence="2" id="KW-0560">Oxidoreductase</keyword>
<dbReference type="PRINTS" id="PR00080">
    <property type="entry name" value="SDRFAMILY"/>
</dbReference>
<keyword evidence="4" id="KW-0443">Lipid metabolism</keyword>
<name>A0A2T3XZ77_9BURK</name>
<dbReference type="InterPro" id="IPR002347">
    <property type="entry name" value="SDR_fam"/>
</dbReference>
<accession>A0A2T3XZ77</accession>
<evidence type="ECO:0000256" key="4">
    <source>
        <dbReference type="ARBA" id="ARBA00023098"/>
    </source>
</evidence>
<reference evidence="6 7" key="1">
    <citation type="submission" date="2018-03" db="EMBL/GenBank/DDBJ databases">
        <title>Whole genome analyses suggest that Burkholderia sensu lato contains two further novel genera in the rhizoxinica-symbiotica group Mycetohabitans gen. nov., and Trinickia gen. nov.: implications for the evolution of diazotrophy and nodulation in the Burkholderiaceae.</title>
        <authorList>
            <person name="Estrada De Los Santos P."/>
            <person name="Palmer M."/>
            <person name="Chavez-Ramirez B."/>
            <person name="Steenkamp E.T."/>
            <person name="Hirsch A.M."/>
            <person name="Manyaka P."/>
            <person name="Maluk M."/>
            <person name="Lafos M."/>
            <person name="Crook M."/>
            <person name="Gross E."/>
            <person name="Simon M.F."/>
            <person name="Bueno Dos Reis Junior F."/>
            <person name="Poole P.S."/>
            <person name="Venter S.N."/>
            <person name="James E.K."/>
        </authorList>
    </citation>
    <scope>NUCLEOTIDE SEQUENCE [LARGE SCALE GENOMIC DNA]</scope>
    <source>
        <strain evidence="6 7">JPY-366</strain>
    </source>
</reference>
<dbReference type="Gene3D" id="3.40.50.720">
    <property type="entry name" value="NAD(P)-binding Rossmann-like Domain"/>
    <property type="match status" value="1"/>
</dbReference>
<keyword evidence="5" id="KW-0753">Steroid metabolism</keyword>
<dbReference type="GO" id="GO:0008202">
    <property type="term" value="P:steroid metabolic process"/>
    <property type="evidence" value="ECO:0007669"/>
    <property type="project" value="UniProtKB-KW"/>
</dbReference>